<dbReference type="GO" id="GO:0010020">
    <property type="term" value="P:chloroplast fission"/>
    <property type="evidence" value="ECO:0007669"/>
    <property type="project" value="InterPro"/>
</dbReference>
<gene>
    <name evidence="1" type="ORF">RchiOBHm_Chr1g0358691</name>
</gene>
<dbReference type="OrthoDB" id="1892915at2759"/>
<proteinExistence type="predicted"/>
<reference evidence="1 2" key="1">
    <citation type="journal article" date="2018" name="Nat. Genet.">
        <title>The Rosa genome provides new insights in the design of modern roses.</title>
        <authorList>
            <person name="Bendahmane M."/>
        </authorList>
    </citation>
    <scope>NUCLEOTIDE SEQUENCE [LARGE SCALE GENOMIC DNA]</scope>
    <source>
        <strain evidence="2">cv. Old Blush</strain>
    </source>
</reference>
<organism evidence="1 2">
    <name type="scientific">Rosa chinensis</name>
    <name type="common">China rose</name>
    <dbReference type="NCBI Taxonomy" id="74649"/>
    <lineage>
        <taxon>Eukaryota</taxon>
        <taxon>Viridiplantae</taxon>
        <taxon>Streptophyta</taxon>
        <taxon>Embryophyta</taxon>
        <taxon>Tracheophyta</taxon>
        <taxon>Spermatophyta</taxon>
        <taxon>Magnoliopsida</taxon>
        <taxon>eudicotyledons</taxon>
        <taxon>Gunneridae</taxon>
        <taxon>Pentapetalae</taxon>
        <taxon>rosids</taxon>
        <taxon>fabids</taxon>
        <taxon>Rosales</taxon>
        <taxon>Rosaceae</taxon>
        <taxon>Rosoideae</taxon>
        <taxon>Rosoideae incertae sedis</taxon>
        <taxon>Rosa</taxon>
    </lineage>
</organism>
<sequence length="220" mass="24768">MGFAYGRLISNEIGDTNSSSRFCNFCSEHGGGYCDIAAEAPFEERKRLVAIRNSLKEVENMVLFLERLDSRQMMDMNAAFNSLEESRLNLLANVTEYKGRALDVLTELNARFGLQNGAPFDWDLREGLKKNVEPSGAHHSRRFLITNCMRKLLLIPWKWQKKVGIAVKLAMSAMAAYHIKKLICTSSRKRIPFVVSREGGKSSSVLTISKNPLDVFCARG</sequence>
<accession>A0A2P6SI63</accession>
<dbReference type="Gramene" id="PRQ58379">
    <property type="protein sequence ID" value="PRQ58379"/>
    <property type="gene ID" value="RchiOBHm_Chr1g0358691"/>
</dbReference>
<evidence type="ECO:0000313" key="2">
    <source>
        <dbReference type="Proteomes" id="UP000238479"/>
    </source>
</evidence>
<dbReference type="EMBL" id="PDCK01000039">
    <property type="protein sequence ID" value="PRQ58379.1"/>
    <property type="molecule type" value="Genomic_DNA"/>
</dbReference>
<dbReference type="PANTHER" id="PTHR33600">
    <property type="entry name" value="PLASTID DIVISION PROTEIN PDV2"/>
    <property type="match status" value="1"/>
</dbReference>
<comment type="caution">
    <text evidence="1">The sequence shown here is derived from an EMBL/GenBank/DDBJ whole genome shotgun (WGS) entry which is preliminary data.</text>
</comment>
<protein>
    <submittedName>
        <fullName evidence="1">Uncharacterized protein</fullName>
    </submittedName>
</protein>
<evidence type="ECO:0000313" key="1">
    <source>
        <dbReference type="EMBL" id="PRQ58379.1"/>
    </source>
</evidence>
<dbReference type="OMA" id="LFNPWKW"/>
<dbReference type="PANTHER" id="PTHR33600:SF5">
    <property type="entry name" value="PLASTID DIVISION PROTEIN PDV1"/>
    <property type="match status" value="1"/>
</dbReference>
<name>A0A2P6SI63_ROSCH</name>
<dbReference type="Proteomes" id="UP000238479">
    <property type="component" value="Chromosome 1"/>
</dbReference>
<keyword evidence="2" id="KW-1185">Reference proteome</keyword>
<dbReference type="InterPro" id="IPR038939">
    <property type="entry name" value="PDV1/PDV2"/>
</dbReference>
<dbReference type="AlphaFoldDB" id="A0A2P6SI63"/>